<evidence type="ECO:0000256" key="3">
    <source>
        <dbReference type="SAM" id="MobiDB-lite"/>
    </source>
</evidence>
<dbReference type="Pfam" id="PF00379">
    <property type="entry name" value="Chitin_bind_4"/>
    <property type="match status" value="1"/>
</dbReference>
<evidence type="ECO:0000256" key="2">
    <source>
        <dbReference type="PROSITE-ProRule" id="PRU00497"/>
    </source>
</evidence>
<keyword evidence="4" id="KW-0732">Signal</keyword>
<dbReference type="InterPro" id="IPR051217">
    <property type="entry name" value="Insect_Cuticle_Struc_Prot"/>
</dbReference>
<accession>A0A8R1W0X1</accession>
<sequence>MKVFIIFPLVVAMVSAEVVLTGAPAAYVASSFTSHGPVPWAYLQPYYQSAPLVAYTAYTAPEAKVVATAPAKIVTPTRTVPVAVGPAKLVAPAVPVAKVVQVVPAQFQPDPSYTFAYQVQDQITGDSKSQEETRQGDVVKGRYSLIEPDGTRRTVDYTADPTNGFNAYVQKSDVQQAVFVPSVSTDDVETIKVDTIEVEPVRYAPSGSKPLKNTLAVPETKTKTGY</sequence>
<dbReference type="PANTHER" id="PTHR12236:SF75">
    <property type="entry name" value="CUTICULAR PROTEIN 62BB, ISOFORM A"/>
    <property type="match status" value="1"/>
</dbReference>
<dbReference type="GO" id="GO:0031012">
    <property type="term" value="C:extracellular matrix"/>
    <property type="evidence" value="ECO:0007669"/>
    <property type="project" value="TreeGrafter"/>
</dbReference>
<dbReference type="OrthoDB" id="10071059at2759"/>
<organism evidence="5 6">
    <name type="scientific">Acyrthosiphon pisum</name>
    <name type="common">Pea aphid</name>
    <dbReference type="NCBI Taxonomy" id="7029"/>
    <lineage>
        <taxon>Eukaryota</taxon>
        <taxon>Metazoa</taxon>
        <taxon>Ecdysozoa</taxon>
        <taxon>Arthropoda</taxon>
        <taxon>Hexapoda</taxon>
        <taxon>Insecta</taxon>
        <taxon>Pterygota</taxon>
        <taxon>Neoptera</taxon>
        <taxon>Paraneoptera</taxon>
        <taxon>Hemiptera</taxon>
        <taxon>Sternorrhyncha</taxon>
        <taxon>Aphidomorpha</taxon>
        <taxon>Aphidoidea</taxon>
        <taxon>Aphididae</taxon>
        <taxon>Macrosiphini</taxon>
        <taxon>Acyrthosiphon</taxon>
    </lineage>
</organism>
<dbReference type="PRINTS" id="PR00947">
    <property type="entry name" value="CUTICLE"/>
</dbReference>
<dbReference type="RefSeq" id="XP_001947860.1">
    <property type="nucleotide sequence ID" value="XM_001947825.5"/>
</dbReference>
<evidence type="ECO:0000256" key="1">
    <source>
        <dbReference type="ARBA" id="ARBA00022460"/>
    </source>
</evidence>
<proteinExistence type="predicted"/>
<dbReference type="InterPro" id="IPR000618">
    <property type="entry name" value="Insect_cuticle"/>
</dbReference>
<dbReference type="PANTHER" id="PTHR12236">
    <property type="entry name" value="STRUCTURAL CONTITUENT OF CUTICLE"/>
    <property type="match status" value="1"/>
</dbReference>
<dbReference type="EnsemblMetazoa" id="XM_001947825.5">
    <property type="protein sequence ID" value="XP_001947860.1"/>
    <property type="gene ID" value="LOC100167758"/>
</dbReference>
<name>A0A8R1W0X1_ACYPI</name>
<dbReference type="GO" id="GO:0042302">
    <property type="term" value="F:structural constituent of cuticle"/>
    <property type="evidence" value="ECO:0007669"/>
    <property type="project" value="UniProtKB-UniRule"/>
</dbReference>
<dbReference type="AlphaFoldDB" id="A0A8R1W0X1"/>
<reference evidence="5" key="2">
    <citation type="submission" date="2022-06" db="UniProtKB">
        <authorList>
            <consortium name="EnsemblMetazoa"/>
        </authorList>
    </citation>
    <scope>IDENTIFICATION</scope>
</reference>
<keyword evidence="1 2" id="KW-0193">Cuticle</keyword>
<dbReference type="Proteomes" id="UP000007819">
    <property type="component" value="Chromosome A1"/>
</dbReference>
<reference evidence="6" key="1">
    <citation type="submission" date="2010-06" db="EMBL/GenBank/DDBJ databases">
        <authorList>
            <person name="Jiang H."/>
            <person name="Abraham K."/>
            <person name="Ali S."/>
            <person name="Alsbrooks S.L."/>
            <person name="Anim B.N."/>
            <person name="Anosike U.S."/>
            <person name="Attaway T."/>
            <person name="Bandaranaike D.P."/>
            <person name="Battles P.K."/>
            <person name="Bell S.N."/>
            <person name="Bell A.V."/>
            <person name="Beltran B."/>
            <person name="Bickham C."/>
            <person name="Bustamante Y."/>
            <person name="Caleb T."/>
            <person name="Canada A."/>
            <person name="Cardenas V."/>
            <person name="Carter K."/>
            <person name="Chacko J."/>
            <person name="Chandrabose M.N."/>
            <person name="Chavez D."/>
            <person name="Chavez A."/>
            <person name="Chen L."/>
            <person name="Chu H.-S."/>
            <person name="Claassen K.J."/>
            <person name="Cockrell R."/>
            <person name="Collins M."/>
            <person name="Cooper J.A."/>
            <person name="Cree A."/>
            <person name="Curry S.M."/>
            <person name="Da Y."/>
            <person name="Dao M.D."/>
            <person name="Das B."/>
            <person name="Davila M.-L."/>
            <person name="Davy-Carroll L."/>
            <person name="Denson S."/>
            <person name="Dinh H."/>
            <person name="Ebong V.E."/>
            <person name="Edwards J.R."/>
            <person name="Egan A."/>
            <person name="El-Daye J."/>
            <person name="Escobedo L."/>
            <person name="Fernandez S."/>
            <person name="Fernando P.R."/>
            <person name="Flagg N."/>
            <person name="Forbes L.D."/>
            <person name="Fowler R.G."/>
            <person name="Fu Q."/>
            <person name="Gabisi R.A."/>
            <person name="Ganer J."/>
            <person name="Garbino Pronczuk A."/>
            <person name="Garcia R.M."/>
            <person name="Garner T."/>
            <person name="Garrett T.E."/>
            <person name="Gonzalez D.A."/>
            <person name="Hamid H."/>
            <person name="Hawkins E.S."/>
            <person name="Hirani K."/>
            <person name="Hogues M.E."/>
            <person name="Hollins B."/>
            <person name="Hsiao C.-H."/>
            <person name="Jabil R."/>
            <person name="James M.L."/>
            <person name="Jhangiani S.N."/>
            <person name="Johnson B."/>
            <person name="Johnson Q."/>
            <person name="Joshi V."/>
            <person name="Kalu J.B."/>
            <person name="Kam C."/>
            <person name="Kashfia A."/>
            <person name="Keebler J."/>
            <person name="Kisamo H."/>
            <person name="Kovar C.L."/>
            <person name="Lago L.A."/>
            <person name="Lai C.-Y."/>
            <person name="Laidlaw J."/>
            <person name="Lara F."/>
            <person name="Le T.-K."/>
            <person name="Lee S.L."/>
            <person name="Legall F.H."/>
            <person name="Lemon S.J."/>
            <person name="Lewis L.R."/>
            <person name="Li B."/>
            <person name="Liu Y."/>
            <person name="Liu Y.-S."/>
            <person name="Lopez J."/>
            <person name="Lozado R.J."/>
            <person name="Lu J."/>
            <person name="Madu R.C."/>
            <person name="Maheshwari M."/>
            <person name="Maheshwari R."/>
            <person name="Malloy K."/>
            <person name="Martinez E."/>
            <person name="Mathew T."/>
            <person name="Mercado I.C."/>
            <person name="Mercado C."/>
            <person name="Meyer B."/>
            <person name="Montgomery K."/>
            <person name="Morgan M.B."/>
            <person name="Munidasa M."/>
            <person name="Nazareth L.V."/>
            <person name="Nelson J."/>
            <person name="Ng B.M."/>
            <person name="Nguyen N.B."/>
            <person name="Nguyen P.Q."/>
            <person name="Nguyen T."/>
            <person name="Obregon M."/>
            <person name="Okwuonu G.O."/>
            <person name="Onwere C.G."/>
            <person name="Orozco G."/>
            <person name="Parra A."/>
            <person name="Patel S."/>
            <person name="Patil S."/>
            <person name="Perez A."/>
            <person name="Perez Y."/>
            <person name="Pham C."/>
            <person name="Primus E.L."/>
            <person name="Pu L.-L."/>
            <person name="Puazo M."/>
            <person name="Qin X."/>
            <person name="Quiroz J.B."/>
            <person name="Reese J."/>
            <person name="Richards S."/>
            <person name="Rives C.M."/>
            <person name="Robberts R."/>
            <person name="Ruiz S.J."/>
            <person name="Ruiz M.J."/>
            <person name="Santibanez J."/>
            <person name="Schneider B.W."/>
            <person name="Sisson I."/>
            <person name="Smith M."/>
            <person name="Sodergren E."/>
            <person name="Song X.-Z."/>
            <person name="Song B.B."/>
            <person name="Summersgill H."/>
            <person name="Thelus R."/>
            <person name="Thornton R.D."/>
            <person name="Trejos Z.Y."/>
            <person name="Usmani K."/>
            <person name="Vattathil S."/>
            <person name="Villasana D."/>
            <person name="Walker D.L."/>
            <person name="Wang S."/>
            <person name="Wang K."/>
            <person name="White C.S."/>
            <person name="Williams A.C."/>
            <person name="Williamson J."/>
            <person name="Wilson K."/>
            <person name="Woghiren I.O."/>
            <person name="Woodworth J.R."/>
            <person name="Worley K.C."/>
            <person name="Wright R.A."/>
            <person name="Wu W."/>
            <person name="Young L."/>
            <person name="Zhang L."/>
            <person name="Zhang J."/>
            <person name="Zhu Y."/>
            <person name="Muzny D.M."/>
            <person name="Weinstock G."/>
            <person name="Gibbs R.A."/>
        </authorList>
    </citation>
    <scope>NUCLEOTIDE SEQUENCE [LARGE SCALE GENOMIC DNA]</scope>
    <source>
        <strain evidence="6">LSR1</strain>
    </source>
</reference>
<dbReference type="GeneID" id="100167758"/>
<dbReference type="KEGG" id="api:100167758"/>
<dbReference type="PROSITE" id="PS00233">
    <property type="entry name" value="CHIT_BIND_RR_1"/>
    <property type="match status" value="1"/>
</dbReference>
<dbReference type="InterPro" id="IPR031311">
    <property type="entry name" value="CHIT_BIND_RR_consensus"/>
</dbReference>
<feature type="signal peptide" evidence="4">
    <location>
        <begin position="1"/>
        <end position="16"/>
    </location>
</feature>
<protein>
    <submittedName>
        <fullName evidence="5">Uncharacterized protein</fullName>
    </submittedName>
</protein>
<evidence type="ECO:0000313" key="6">
    <source>
        <dbReference type="Proteomes" id="UP000007819"/>
    </source>
</evidence>
<dbReference type="GO" id="GO:0005615">
    <property type="term" value="C:extracellular space"/>
    <property type="evidence" value="ECO:0007669"/>
    <property type="project" value="TreeGrafter"/>
</dbReference>
<feature type="chain" id="PRO_5035745394" evidence="4">
    <location>
        <begin position="17"/>
        <end position="226"/>
    </location>
</feature>
<evidence type="ECO:0000256" key="4">
    <source>
        <dbReference type="SAM" id="SignalP"/>
    </source>
</evidence>
<keyword evidence="6" id="KW-1185">Reference proteome</keyword>
<feature type="region of interest" description="Disordered" evidence="3">
    <location>
        <begin position="207"/>
        <end position="226"/>
    </location>
</feature>
<dbReference type="PROSITE" id="PS51155">
    <property type="entry name" value="CHIT_BIND_RR_2"/>
    <property type="match status" value="1"/>
</dbReference>
<evidence type="ECO:0000313" key="5">
    <source>
        <dbReference type="EnsemblMetazoa" id="XP_001947860.1"/>
    </source>
</evidence>